<dbReference type="GO" id="GO:0032259">
    <property type="term" value="P:methylation"/>
    <property type="evidence" value="ECO:0007669"/>
    <property type="project" value="UniProtKB-KW"/>
</dbReference>
<comment type="caution">
    <text evidence="3">The sequence shown here is derived from an EMBL/GenBank/DDBJ whole genome shotgun (WGS) entry which is preliminary data.</text>
</comment>
<name>A0A561E113_9MICO</name>
<evidence type="ECO:0000256" key="1">
    <source>
        <dbReference type="ARBA" id="ARBA00022679"/>
    </source>
</evidence>
<dbReference type="RefSeq" id="WP_145229892.1">
    <property type="nucleotide sequence ID" value="NZ_VIVQ01000003.1"/>
</dbReference>
<proteinExistence type="predicted"/>
<dbReference type="PANTHER" id="PTHR43861">
    <property type="entry name" value="TRANS-ACONITATE 2-METHYLTRANSFERASE-RELATED"/>
    <property type="match status" value="1"/>
</dbReference>
<protein>
    <submittedName>
        <fullName evidence="3">Methyltransferase family protein</fullName>
    </submittedName>
</protein>
<dbReference type="OrthoDB" id="9805171at2"/>
<dbReference type="Proteomes" id="UP000318297">
    <property type="component" value="Unassembled WGS sequence"/>
</dbReference>
<evidence type="ECO:0000313" key="4">
    <source>
        <dbReference type="Proteomes" id="UP000318297"/>
    </source>
</evidence>
<keyword evidence="4" id="KW-1185">Reference proteome</keyword>
<organism evidence="3 4">
    <name type="scientific">Rudaeicoccus suwonensis</name>
    <dbReference type="NCBI Taxonomy" id="657409"/>
    <lineage>
        <taxon>Bacteria</taxon>
        <taxon>Bacillati</taxon>
        <taxon>Actinomycetota</taxon>
        <taxon>Actinomycetes</taxon>
        <taxon>Micrococcales</taxon>
        <taxon>Dermacoccaceae</taxon>
        <taxon>Rudaeicoccus</taxon>
    </lineage>
</organism>
<evidence type="ECO:0000259" key="2">
    <source>
        <dbReference type="Pfam" id="PF13649"/>
    </source>
</evidence>
<sequence>MADPIYADADLAAIYDALDPDRSDLLAYAGIVAELRARSVLDIGCGTGTFATLLAQCGVSVVGVDPAVASVELARTKPYADQVTWVAGDLAAVPPLQVDLVTMTANVAQVFLADEDWRAVLVGAHSALRSGGHLVFETRDPARAAWNAWNRADSHTVTFIGGVGRVETWLDLLQVDDAHALVTFRHTFVLPDGARRVSESTLRFRSREEVQSSLDAALETIDIRDAPDRAGLEMVFVARA</sequence>
<dbReference type="Pfam" id="PF13649">
    <property type="entry name" value="Methyltransf_25"/>
    <property type="match status" value="1"/>
</dbReference>
<feature type="domain" description="Methyltransferase" evidence="2">
    <location>
        <begin position="40"/>
        <end position="132"/>
    </location>
</feature>
<dbReference type="CDD" id="cd02440">
    <property type="entry name" value="AdoMet_MTases"/>
    <property type="match status" value="1"/>
</dbReference>
<dbReference type="EMBL" id="VIVQ01000003">
    <property type="protein sequence ID" value="TWE09325.1"/>
    <property type="molecule type" value="Genomic_DNA"/>
</dbReference>
<dbReference type="SUPFAM" id="SSF53335">
    <property type="entry name" value="S-adenosyl-L-methionine-dependent methyltransferases"/>
    <property type="match status" value="1"/>
</dbReference>
<keyword evidence="3" id="KW-0489">Methyltransferase</keyword>
<reference evidence="3 4" key="1">
    <citation type="submission" date="2019-06" db="EMBL/GenBank/DDBJ databases">
        <title>Sequencing the genomes of 1000 actinobacteria strains.</title>
        <authorList>
            <person name="Klenk H.-P."/>
        </authorList>
    </citation>
    <scope>NUCLEOTIDE SEQUENCE [LARGE SCALE GENOMIC DNA]</scope>
    <source>
        <strain evidence="3 4">DSM 19560</strain>
    </source>
</reference>
<dbReference type="Gene3D" id="3.40.50.150">
    <property type="entry name" value="Vaccinia Virus protein VP39"/>
    <property type="match status" value="1"/>
</dbReference>
<dbReference type="GO" id="GO:0008168">
    <property type="term" value="F:methyltransferase activity"/>
    <property type="evidence" value="ECO:0007669"/>
    <property type="project" value="UniProtKB-KW"/>
</dbReference>
<gene>
    <name evidence="3" type="ORF">BKA23_3025</name>
</gene>
<accession>A0A561E113</accession>
<dbReference type="AlphaFoldDB" id="A0A561E113"/>
<evidence type="ECO:0000313" key="3">
    <source>
        <dbReference type="EMBL" id="TWE09325.1"/>
    </source>
</evidence>
<dbReference type="InterPro" id="IPR029063">
    <property type="entry name" value="SAM-dependent_MTases_sf"/>
</dbReference>
<keyword evidence="1 3" id="KW-0808">Transferase</keyword>
<dbReference type="InterPro" id="IPR041698">
    <property type="entry name" value="Methyltransf_25"/>
</dbReference>